<keyword evidence="2" id="KW-1185">Reference proteome</keyword>
<sequence length="129" mass="13753">MTINTETIRDAAEVLDTLTSALAVDHPLRTRAAARAKSCVSGLYSAADALDAQTAEIARLRTENAGLRISLRNMIGAYVRLMENGRDLIIDLGGQCDPVDVMEAADPWLRASRAALAQEQGGSDANGNR</sequence>
<name>A0ABN0U3M1_9BURK</name>
<dbReference type="RefSeq" id="WP_343822109.1">
    <property type="nucleotide sequence ID" value="NZ_BAAAFN010000020.1"/>
</dbReference>
<comment type="caution">
    <text evidence="1">The sequence shown here is derived from an EMBL/GenBank/DDBJ whole genome shotgun (WGS) entry which is preliminary data.</text>
</comment>
<evidence type="ECO:0000313" key="1">
    <source>
        <dbReference type="EMBL" id="GAA0237571.1"/>
    </source>
</evidence>
<evidence type="ECO:0000313" key="2">
    <source>
        <dbReference type="Proteomes" id="UP001501176"/>
    </source>
</evidence>
<reference evidence="1 2" key="1">
    <citation type="journal article" date="2019" name="Int. J. Syst. Evol. Microbiol.">
        <title>The Global Catalogue of Microorganisms (GCM) 10K type strain sequencing project: providing services to taxonomists for standard genome sequencing and annotation.</title>
        <authorList>
            <consortium name="The Broad Institute Genomics Platform"/>
            <consortium name="The Broad Institute Genome Sequencing Center for Infectious Disease"/>
            <person name="Wu L."/>
            <person name="Ma J."/>
        </authorList>
    </citation>
    <scope>NUCLEOTIDE SEQUENCE [LARGE SCALE GENOMIC DNA]</scope>
    <source>
        <strain evidence="1 2">JCM 16240</strain>
    </source>
</reference>
<organism evidence="1 2">
    <name type="scientific">Castellaniella daejeonensis</name>
    <dbReference type="NCBI Taxonomy" id="659013"/>
    <lineage>
        <taxon>Bacteria</taxon>
        <taxon>Pseudomonadati</taxon>
        <taxon>Pseudomonadota</taxon>
        <taxon>Betaproteobacteria</taxon>
        <taxon>Burkholderiales</taxon>
        <taxon>Alcaligenaceae</taxon>
        <taxon>Castellaniella</taxon>
    </lineage>
</organism>
<accession>A0ABN0U3M1</accession>
<gene>
    <name evidence="1" type="ORF">GCM10009125_28060</name>
</gene>
<dbReference type="EMBL" id="BAAAFN010000020">
    <property type="protein sequence ID" value="GAA0237571.1"/>
    <property type="molecule type" value="Genomic_DNA"/>
</dbReference>
<dbReference type="Proteomes" id="UP001501176">
    <property type="component" value="Unassembled WGS sequence"/>
</dbReference>
<proteinExistence type="predicted"/>
<protein>
    <submittedName>
        <fullName evidence="1">Uncharacterized protein</fullName>
    </submittedName>
</protein>